<evidence type="ECO:0000259" key="5">
    <source>
        <dbReference type="Pfam" id="PF12770"/>
    </source>
</evidence>
<dbReference type="Pfam" id="PF13374">
    <property type="entry name" value="TPR_10"/>
    <property type="match status" value="1"/>
</dbReference>
<dbReference type="Pfam" id="PF13424">
    <property type="entry name" value="TPR_12"/>
    <property type="match status" value="2"/>
</dbReference>
<keyword evidence="2" id="KW-0963">Cytoplasm</keyword>
<dbReference type="InterPro" id="IPR024983">
    <property type="entry name" value="CHAT_dom"/>
</dbReference>
<accession>A0A2B4R5Z5</accession>
<dbReference type="AlphaFoldDB" id="A0A2B4R5Z5"/>
<dbReference type="SUPFAM" id="SSF48452">
    <property type="entry name" value="TPR-like"/>
    <property type="match status" value="2"/>
</dbReference>
<gene>
    <name evidence="6" type="primary">TTC28</name>
    <name evidence="6" type="ORF">AWC38_SpisGene24368</name>
</gene>
<dbReference type="GO" id="GO:0001965">
    <property type="term" value="F:G-protein alpha-subunit binding"/>
    <property type="evidence" value="ECO:0007669"/>
    <property type="project" value="TreeGrafter"/>
</dbReference>
<evidence type="ECO:0000256" key="3">
    <source>
        <dbReference type="ARBA" id="ARBA00022737"/>
    </source>
</evidence>
<dbReference type="PROSITE" id="PS50005">
    <property type="entry name" value="TPR"/>
    <property type="match status" value="1"/>
</dbReference>
<evidence type="ECO:0000256" key="4">
    <source>
        <dbReference type="PROSITE-ProRule" id="PRU00339"/>
    </source>
</evidence>
<dbReference type="OrthoDB" id="5985082at2759"/>
<keyword evidence="7" id="KW-1185">Reference proteome</keyword>
<comment type="caution">
    <text evidence="6">The sequence shown here is derived from an EMBL/GenBank/DDBJ whole genome shotgun (WGS) entry which is preliminary data.</text>
</comment>
<evidence type="ECO:0000256" key="1">
    <source>
        <dbReference type="ARBA" id="ARBA00004496"/>
    </source>
</evidence>
<protein>
    <submittedName>
        <fullName evidence="6">Tetratricopeptide repeat protein 28</fullName>
    </submittedName>
</protein>
<dbReference type="STRING" id="50429.A0A2B4R5Z5"/>
<dbReference type="GO" id="GO:0005938">
    <property type="term" value="C:cell cortex"/>
    <property type="evidence" value="ECO:0007669"/>
    <property type="project" value="TreeGrafter"/>
</dbReference>
<dbReference type="InterPro" id="IPR019734">
    <property type="entry name" value="TPR_rpt"/>
</dbReference>
<dbReference type="InterPro" id="IPR052386">
    <property type="entry name" value="GPSM"/>
</dbReference>
<dbReference type="SMART" id="SM00028">
    <property type="entry name" value="TPR"/>
    <property type="match status" value="6"/>
</dbReference>
<dbReference type="Proteomes" id="UP000225706">
    <property type="component" value="Unassembled WGS sequence"/>
</dbReference>
<comment type="subcellular location">
    <subcellularLocation>
        <location evidence="1">Cytoplasm</location>
    </subcellularLocation>
</comment>
<dbReference type="Gene3D" id="1.25.40.10">
    <property type="entry name" value="Tetratricopeptide repeat domain"/>
    <property type="match status" value="2"/>
</dbReference>
<dbReference type="GO" id="GO:0005092">
    <property type="term" value="F:GDP-dissociation inhibitor activity"/>
    <property type="evidence" value="ECO:0007669"/>
    <property type="project" value="TreeGrafter"/>
</dbReference>
<dbReference type="PANTHER" id="PTHR45954">
    <property type="entry name" value="LD33695P"/>
    <property type="match status" value="1"/>
</dbReference>
<dbReference type="Pfam" id="PF12770">
    <property type="entry name" value="CHAT"/>
    <property type="match status" value="1"/>
</dbReference>
<dbReference type="PANTHER" id="PTHR45954:SF1">
    <property type="entry name" value="LD33695P"/>
    <property type="match status" value="1"/>
</dbReference>
<feature type="repeat" description="TPR" evidence="4">
    <location>
        <begin position="92"/>
        <end position="125"/>
    </location>
</feature>
<evidence type="ECO:0000256" key="2">
    <source>
        <dbReference type="ARBA" id="ARBA00022490"/>
    </source>
</evidence>
<evidence type="ECO:0000313" key="7">
    <source>
        <dbReference type="Proteomes" id="UP000225706"/>
    </source>
</evidence>
<feature type="domain" description="CHAT" evidence="5">
    <location>
        <begin position="441"/>
        <end position="507"/>
    </location>
</feature>
<sequence>MMKEIGDKEGEAVNFGNLGALLHSLGELKKPKVYVEKALAIQQKIGNRKGEAADYGNLGQFFHSLGEYEKAKIYTEKELAIRKEIDDRYGEAADYGNLGTLFKSRGENEKAQEYAKKALAISKEIGDRKGEAAHYGGLGTLFHLPSEYKTAQEFIEKALAIRKEIGDRAGEATDYGNLGTVFHSLGECAKAKEFIEKALAIRKEIGDRAGEETDYANLGTVFHSLGECAKAKEFIEKALAIRKEIGDREGEARDYASLGDNMNEFQIFCDLIVLKLALFNHKEAFSKMLSDTGDSKYALYVEELRRARALADLMAAQYSIMRPQFSGDLQSWCDIQDIIRKEASCNCLYLSIHDEDVRIWILKTSGDIHFRRPQTIDSDNFGNSGSVPNLKALFSESFRHFAILPGDVCEDRSLNDERLLRSSDDINRSPLAHKKADDMEKELRWCYETIVTPVADLLKEPEVIIVPDSCMYQVPFAALLDEEGGYLFEKFRIRIVPSLMTLKLIKDSPPN</sequence>
<dbReference type="InterPro" id="IPR011990">
    <property type="entry name" value="TPR-like_helical_dom_sf"/>
</dbReference>
<name>A0A2B4R5Z5_STYPI</name>
<reference evidence="7" key="1">
    <citation type="journal article" date="2017" name="bioRxiv">
        <title>Comparative analysis of the genomes of Stylophora pistillata and Acropora digitifera provides evidence for extensive differences between species of corals.</title>
        <authorList>
            <person name="Voolstra C.R."/>
            <person name="Li Y."/>
            <person name="Liew Y.J."/>
            <person name="Baumgarten S."/>
            <person name="Zoccola D."/>
            <person name="Flot J.-F."/>
            <person name="Tambutte S."/>
            <person name="Allemand D."/>
            <person name="Aranda M."/>
        </authorList>
    </citation>
    <scope>NUCLEOTIDE SEQUENCE [LARGE SCALE GENOMIC DNA]</scope>
</reference>
<dbReference type="GO" id="GO:0000132">
    <property type="term" value="P:establishment of mitotic spindle orientation"/>
    <property type="evidence" value="ECO:0007669"/>
    <property type="project" value="TreeGrafter"/>
</dbReference>
<evidence type="ECO:0000313" key="6">
    <source>
        <dbReference type="EMBL" id="PFX11787.1"/>
    </source>
</evidence>
<dbReference type="EMBL" id="LSMT01001887">
    <property type="protein sequence ID" value="PFX11787.1"/>
    <property type="molecule type" value="Genomic_DNA"/>
</dbReference>
<keyword evidence="3" id="KW-0677">Repeat</keyword>
<organism evidence="6 7">
    <name type="scientific">Stylophora pistillata</name>
    <name type="common">Smooth cauliflower coral</name>
    <dbReference type="NCBI Taxonomy" id="50429"/>
    <lineage>
        <taxon>Eukaryota</taxon>
        <taxon>Metazoa</taxon>
        <taxon>Cnidaria</taxon>
        <taxon>Anthozoa</taxon>
        <taxon>Hexacorallia</taxon>
        <taxon>Scleractinia</taxon>
        <taxon>Astrocoeniina</taxon>
        <taxon>Pocilloporidae</taxon>
        <taxon>Stylophora</taxon>
    </lineage>
</organism>
<proteinExistence type="predicted"/>
<keyword evidence="4" id="KW-0802">TPR repeat</keyword>